<protein>
    <submittedName>
        <fullName evidence="1">Uncharacterized protein</fullName>
    </submittedName>
</protein>
<evidence type="ECO:0000313" key="1">
    <source>
        <dbReference type="EMBL" id="KAJ2965306.1"/>
    </source>
</evidence>
<dbReference type="EMBL" id="JANJQO010003046">
    <property type="protein sequence ID" value="KAJ2965306.1"/>
    <property type="molecule type" value="Genomic_DNA"/>
</dbReference>
<evidence type="ECO:0000313" key="2">
    <source>
        <dbReference type="Proteomes" id="UP001143910"/>
    </source>
</evidence>
<name>A0ACC1MGB5_9HYPO</name>
<organism evidence="1 2">
    <name type="scientific">Zarea fungicola</name>
    <dbReference type="NCBI Taxonomy" id="93591"/>
    <lineage>
        <taxon>Eukaryota</taxon>
        <taxon>Fungi</taxon>
        <taxon>Dikarya</taxon>
        <taxon>Ascomycota</taxon>
        <taxon>Pezizomycotina</taxon>
        <taxon>Sordariomycetes</taxon>
        <taxon>Hypocreomycetidae</taxon>
        <taxon>Hypocreales</taxon>
        <taxon>Cordycipitaceae</taxon>
        <taxon>Zarea</taxon>
    </lineage>
</organism>
<gene>
    <name evidence="1" type="ORF">NQ176_g10680</name>
</gene>
<accession>A0ACC1MGB5</accession>
<keyword evidence="2" id="KW-1185">Reference proteome</keyword>
<reference evidence="1" key="1">
    <citation type="submission" date="2022-08" db="EMBL/GenBank/DDBJ databases">
        <title>Genome Sequence of Lecanicillium fungicola.</title>
        <authorList>
            <person name="Buettner E."/>
        </authorList>
    </citation>
    <scope>NUCLEOTIDE SEQUENCE</scope>
    <source>
        <strain evidence="1">Babe33</strain>
    </source>
</reference>
<dbReference type="Proteomes" id="UP001143910">
    <property type="component" value="Unassembled WGS sequence"/>
</dbReference>
<sequence length="88" mass="10173">MADDNRDVLRYAAEYAERQVDLYDLLGIDALTSKEDIRRAWRKRSLKYHPDKAGDNFDAEKWELFERARDILADDRACGHGQGAQAIC</sequence>
<proteinExistence type="predicted"/>
<comment type="caution">
    <text evidence="1">The sequence shown here is derived from an EMBL/GenBank/DDBJ whole genome shotgun (WGS) entry which is preliminary data.</text>
</comment>